<sequence length="185" mass="20694">MLRLMKLIAAVLTGVSLVTFVFHEAKVSVAQTAKSDKIKCPRCGFMNPAKNKDGTPNTDCDKCGYSIVTFAADKGPSKIDPKVLATYSPQAKAIYNLFRNKCSKCHTLARPINTDLSPTKWEEYVKRMMSKPGSGIKPSEAKQIWQFLVYDTVKRRTKFFNTLPEKEKQIAQKVVAILEKNATSN</sequence>
<dbReference type="InterPro" id="IPR036909">
    <property type="entry name" value="Cyt_c-like_dom_sf"/>
</dbReference>
<gene>
    <name evidence="2" type="ORF">M2350_000776</name>
</gene>
<feature type="signal peptide" evidence="1">
    <location>
        <begin position="1"/>
        <end position="25"/>
    </location>
</feature>
<proteinExistence type="predicted"/>
<evidence type="ECO:0000256" key="1">
    <source>
        <dbReference type="SAM" id="SignalP"/>
    </source>
</evidence>
<protein>
    <submittedName>
        <fullName evidence="2">Ribosomal protein S27AE</fullName>
    </submittedName>
</protein>
<keyword evidence="2" id="KW-0687">Ribonucleoprotein</keyword>
<keyword evidence="3" id="KW-1185">Reference proteome</keyword>
<evidence type="ECO:0000313" key="2">
    <source>
        <dbReference type="EMBL" id="MCS3918379.1"/>
    </source>
</evidence>
<comment type="caution">
    <text evidence="2">The sequence shown here is derived from an EMBL/GenBank/DDBJ whole genome shotgun (WGS) entry which is preliminary data.</text>
</comment>
<keyword evidence="2" id="KW-0689">Ribosomal protein</keyword>
<accession>A0ABT2EKA4</accession>
<dbReference type="SUPFAM" id="SSF46626">
    <property type="entry name" value="Cytochrome c"/>
    <property type="match status" value="1"/>
</dbReference>
<dbReference type="Proteomes" id="UP001204798">
    <property type="component" value="Unassembled WGS sequence"/>
</dbReference>
<dbReference type="GO" id="GO:0005840">
    <property type="term" value="C:ribosome"/>
    <property type="evidence" value="ECO:0007669"/>
    <property type="project" value="UniProtKB-KW"/>
</dbReference>
<reference evidence="2 3" key="1">
    <citation type="submission" date="2022-08" db="EMBL/GenBank/DDBJ databases">
        <title>Bacterial and archaeal communities from various locations to study Microbial Dark Matter (Phase II).</title>
        <authorList>
            <person name="Stepanauskas R."/>
        </authorList>
    </citation>
    <scope>NUCLEOTIDE SEQUENCE [LARGE SCALE GENOMIC DNA]</scope>
    <source>
        <strain evidence="2 3">PD1</strain>
    </source>
</reference>
<dbReference type="EMBL" id="JANUCP010000001">
    <property type="protein sequence ID" value="MCS3918379.1"/>
    <property type="molecule type" value="Genomic_DNA"/>
</dbReference>
<dbReference type="Gene3D" id="1.10.760.10">
    <property type="entry name" value="Cytochrome c-like domain"/>
    <property type="match status" value="1"/>
</dbReference>
<keyword evidence="1" id="KW-0732">Signal</keyword>
<feature type="chain" id="PRO_5045327096" evidence="1">
    <location>
        <begin position="26"/>
        <end position="185"/>
    </location>
</feature>
<evidence type="ECO:0000313" key="3">
    <source>
        <dbReference type="Proteomes" id="UP001204798"/>
    </source>
</evidence>
<name>A0ABT2EKA4_9BACT</name>
<organism evidence="2 3">
    <name type="scientific">Candidatus Fervidibacter sacchari</name>
    <dbReference type="NCBI Taxonomy" id="1448929"/>
    <lineage>
        <taxon>Bacteria</taxon>
        <taxon>Candidatus Fervidibacterota</taxon>
        <taxon>Candidatus Fervidibacter</taxon>
    </lineage>
</organism>
<dbReference type="RefSeq" id="WP_259094102.1">
    <property type="nucleotide sequence ID" value="NZ_CP130454.1"/>
</dbReference>